<keyword evidence="4" id="KW-1185">Reference proteome</keyword>
<dbReference type="InterPro" id="IPR027417">
    <property type="entry name" value="P-loop_NTPase"/>
</dbReference>
<name>A0A6J8C4Y1_MYTCO</name>
<dbReference type="OrthoDB" id="6062647at2759"/>
<accession>A0A6J8C4Y1</accession>
<dbReference type="AlphaFoldDB" id="A0A6J8C4Y1"/>
<dbReference type="EMBL" id="CACVKT020004772">
    <property type="protein sequence ID" value="CAC5391475.1"/>
    <property type="molecule type" value="Genomic_DNA"/>
</dbReference>
<dbReference type="InterPro" id="IPR041249">
    <property type="entry name" value="HEPN_DZIP3"/>
</dbReference>
<dbReference type="Pfam" id="PF20720">
    <property type="entry name" value="nSTAND3"/>
    <property type="match status" value="1"/>
</dbReference>
<sequence>MSNVAPKAVRDKFNHYYNPLALSATLARDKALITSRLLNCRIINKKQMDLLYPTSGITSSENYDITLMICLLRNMTTIVPPSNGYDKLPPVTEVSDGADLARIKYYRNVLAHTDNGQLSNEHFNTMWICVSEAIIRLGGMTYKPKCEELSQINLNKDILTYIRQDLSEFREEIYDEIETLKKQTVSNQTSVTLLQAEASNIHSEFNTQGRNIRFITKNVTKKIENVALELKRHEEDTIPKNIRAQHRQYLDEWREDDKMFVITNATVHVTSSLKDNNIIVVTGSSGNGKSAIIHHVALELYVKYEYKVIPFVTGPQDIINFRDPRTKQVFVVDDICGKEAINVSSVELWRDHLEKIETIFNFVKKGKKHIINQSEFPQIPPPKLLISCRLHVYRDLQFQLLKLFTRNECNLVSKELRLSYQEKVRMANGTYKEKCYGTGI</sequence>
<dbReference type="Pfam" id="PF18738">
    <property type="entry name" value="HEPN_DZIP3"/>
    <property type="match status" value="1"/>
</dbReference>
<gene>
    <name evidence="3" type="ORF">MCOR_26485</name>
</gene>
<evidence type="ECO:0000313" key="4">
    <source>
        <dbReference type="Proteomes" id="UP000507470"/>
    </source>
</evidence>
<dbReference type="SUPFAM" id="SSF52540">
    <property type="entry name" value="P-loop containing nucleoside triphosphate hydrolases"/>
    <property type="match status" value="1"/>
</dbReference>
<feature type="domain" description="Novel STAND NTPase 3" evidence="2">
    <location>
        <begin position="260"/>
        <end position="371"/>
    </location>
</feature>
<protein>
    <submittedName>
        <fullName evidence="3">Uncharacterized protein</fullName>
    </submittedName>
</protein>
<dbReference type="Proteomes" id="UP000507470">
    <property type="component" value="Unassembled WGS sequence"/>
</dbReference>
<proteinExistence type="predicted"/>
<evidence type="ECO:0000259" key="1">
    <source>
        <dbReference type="Pfam" id="PF18738"/>
    </source>
</evidence>
<evidence type="ECO:0000313" key="3">
    <source>
        <dbReference type="EMBL" id="CAC5391475.1"/>
    </source>
</evidence>
<feature type="domain" description="DZIP3-like HEPN" evidence="1">
    <location>
        <begin position="21"/>
        <end position="158"/>
    </location>
</feature>
<organism evidence="3 4">
    <name type="scientific">Mytilus coruscus</name>
    <name type="common">Sea mussel</name>
    <dbReference type="NCBI Taxonomy" id="42192"/>
    <lineage>
        <taxon>Eukaryota</taxon>
        <taxon>Metazoa</taxon>
        <taxon>Spiralia</taxon>
        <taxon>Lophotrochozoa</taxon>
        <taxon>Mollusca</taxon>
        <taxon>Bivalvia</taxon>
        <taxon>Autobranchia</taxon>
        <taxon>Pteriomorphia</taxon>
        <taxon>Mytilida</taxon>
        <taxon>Mytiloidea</taxon>
        <taxon>Mytilidae</taxon>
        <taxon>Mytilinae</taxon>
        <taxon>Mytilus</taxon>
    </lineage>
</organism>
<reference evidence="3 4" key="1">
    <citation type="submission" date="2020-06" db="EMBL/GenBank/DDBJ databases">
        <authorList>
            <person name="Li R."/>
            <person name="Bekaert M."/>
        </authorList>
    </citation>
    <scope>NUCLEOTIDE SEQUENCE [LARGE SCALE GENOMIC DNA]</scope>
    <source>
        <strain evidence="4">wild</strain>
    </source>
</reference>
<dbReference type="InterPro" id="IPR049050">
    <property type="entry name" value="nSTAND3"/>
</dbReference>
<evidence type="ECO:0000259" key="2">
    <source>
        <dbReference type="Pfam" id="PF20720"/>
    </source>
</evidence>